<keyword evidence="2" id="KW-0677">Repeat</keyword>
<reference evidence="4" key="2">
    <citation type="journal article" date="2023" name="BMC Genomics">
        <title>Pest status, molecular evolution, and epigenetic factors derived from the genome assembly of Frankliniella fusca, a thysanopteran phytovirus vector.</title>
        <authorList>
            <person name="Catto M.A."/>
            <person name="Labadie P.E."/>
            <person name="Jacobson A.L."/>
            <person name="Kennedy G.G."/>
            <person name="Srinivasan R."/>
            <person name="Hunt B.G."/>
        </authorList>
    </citation>
    <scope>NUCLEOTIDE SEQUENCE</scope>
    <source>
        <strain evidence="4">PL_HMW_Pooled</strain>
    </source>
</reference>
<dbReference type="PROSITE" id="PS50294">
    <property type="entry name" value="WD_REPEATS_REGION"/>
    <property type="match status" value="1"/>
</dbReference>
<evidence type="ECO:0000256" key="3">
    <source>
        <dbReference type="PROSITE-ProRule" id="PRU00221"/>
    </source>
</evidence>
<dbReference type="EMBL" id="JAHWGI010000030">
    <property type="protein sequence ID" value="KAK3908117.1"/>
    <property type="molecule type" value="Genomic_DNA"/>
</dbReference>
<evidence type="ECO:0000313" key="4">
    <source>
        <dbReference type="EMBL" id="KAK3908117.1"/>
    </source>
</evidence>
<dbReference type="PROSITE" id="PS50082">
    <property type="entry name" value="WD_REPEATS_2"/>
    <property type="match status" value="1"/>
</dbReference>
<reference evidence="4" key="1">
    <citation type="submission" date="2021-07" db="EMBL/GenBank/DDBJ databases">
        <authorList>
            <person name="Catto M.A."/>
            <person name="Jacobson A."/>
            <person name="Kennedy G."/>
            <person name="Labadie P."/>
            <person name="Hunt B.G."/>
            <person name="Srinivasan R."/>
        </authorList>
    </citation>
    <scope>NUCLEOTIDE SEQUENCE</scope>
    <source>
        <strain evidence="4">PL_HMW_Pooled</strain>
        <tissue evidence="4">Head</tissue>
    </source>
</reference>
<dbReference type="AlphaFoldDB" id="A0AAE1GSH4"/>
<evidence type="ECO:0000256" key="2">
    <source>
        <dbReference type="ARBA" id="ARBA00022737"/>
    </source>
</evidence>
<dbReference type="Proteomes" id="UP001219518">
    <property type="component" value="Unassembled WGS sequence"/>
</dbReference>
<name>A0AAE1GSH4_9NEOP</name>
<comment type="caution">
    <text evidence="4">The sequence shown here is derived from an EMBL/GenBank/DDBJ whole genome shotgun (WGS) entry which is preliminary data.</text>
</comment>
<sequence length="109" mass="11873">MDFNDKTYIFKFSVFSGDDKRIKVWDLAEGSVIADLKGHADPVVGLQWVPGCDGIASFSTDAVVRTWGLNSTLGTEAYTTDILECDTGCSSLLNLQYSHRNSISCIGCL</sequence>
<dbReference type="Gene3D" id="2.130.10.10">
    <property type="entry name" value="YVTN repeat-like/Quinoprotein amine dehydrogenase"/>
    <property type="match status" value="1"/>
</dbReference>
<dbReference type="SUPFAM" id="SSF50978">
    <property type="entry name" value="WD40 repeat-like"/>
    <property type="match status" value="1"/>
</dbReference>
<organism evidence="4 5">
    <name type="scientific">Frankliniella fusca</name>
    <dbReference type="NCBI Taxonomy" id="407009"/>
    <lineage>
        <taxon>Eukaryota</taxon>
        <taxon>Metazoa</taxon>
        <taxon>Ecdysozoa</taxon>
        <taxon>Arthropoda</taxon>
        <taxon>Hexapoda</taxon>
        <taxon>Insecta</taxon>
        <taxon>Pterygota</taxon>
        <taxon>Neoptera</taxon>
        <taxon>Paraneoptera</taxon>
        <taxon>Thysanoptera</taxon>
        <taxon>Terebrantia</taxon>
        <taxon>Thripoidea</taxon>
        <taxon>Thripidae</taxon>
        <taxon>Frankliniella</taxon>
    </lineage>
</organism>
<dbReference type="InterPro" id="IPR001680">
    <property type="entry name" value="WD40_rpt"/>
</dbReference>
<evidence type="ECO:0000313" key="5">
    <source>
        <dbReference type="Proteomes" id="UP001219518"/>
    </source>
</evidence>
<feature type="repeat" description="WD" evidence="3">
    <location>
        <begin position="36"/>
        <end position="71"/>
    </location>
</feature>
<gene>
    <name evidence="4" type="ORF">KUF71_018629</name>
</gene>
<evidence type="ECO:0000256" key="1">
    <source>
        <dbReference type="ARBA" id="ARBA00022574"/>
    </source>
</evidence>
<protein>
    <submittedName>
        <fullName evidence="4">TAF5-like RNA polymerase II p300/CBP-associated factor-associated factor 65 kDa subunit 5L</fullName>
    </submittedName>
</protein>
<dbReference type="PANTHER" id="PTHR19848:SF8">
    <property type="entry name" value="F-BOX AND WD REPEAT DOMAIN CONTAINING 7"/>
    <property type="match status" value="1"/>
</dbReference>
<dbReference type="InterPro" id="IPR015943">
    <property type="entry name" value="WD40/YVTN_repeat-like_dom_sf"/>
</dbReference>
<keyword evidence="5" id="KW-1185">Reference proteome</keyword>
<accession>A0AAE1GSH4</accession>
<dbReference type="InterPro" id="IPR036322">
    <property type="entry name" value="WD40_repeat_dom_sf"/>
</dbReference>
<proteinExistence type="predicted"/>
<keyword evidence="1 3" id="KW-0853">WD repeat</keyword>
<dbReference type="PANTHER" id="PTHR19848">
    <property type="entry name" value="WD40 REPEAT PROTEIN"/>
    <property type="match status" value="1"/>
</dbReference>